<protein>
    <submittedName>
        <fullName evidence="1">Uncharacterized protein</fullName>
    </submittedName>
</protein>
<comment type="caution">
    <text evidence="1">The sequence shown here is derived from an EMBL/GenBank/DDBJ whole genome shotgun (WGS) entry which is preliminary data.</text>
</comment>
<dbReference type="EMBL" id="CM016762">
    <property type="protein sequence ID" value="TMS38915.1"/>
    <property type="molecule type" value="Genomic_DNA"/>
</dbReference>
<dbReference type="EMBL" id="AZBU02000001">
    <property type="protein sequence ID" value="TMS38915.1"/>
    <property type="molecule type" value="Genomic_DNA"/>
</dbReference>
<reference evidence="1 2" key="2">
    <citation type="journal article" date="2019" name="G3 (Bethesda)">
        <title>Hybrid Assembly of the Genome of the Entomopathogenic Nematode Steinernema carpocapsae Identifies the X-Chromosome.</title>
        <authorList>
            <person name="Serra L."/>
            <person name="Macchietto M."/>
            <person name="Macias-Munoz A."/>
            <person name="McGill C.J."/>
            <person name="Rodriguez I.M."/>
            <person name="Rodriguez B."/>
            <person name="Murad R."/>
            <person name="Mortazavi A."/>
        </authorList>
    </citation>
    <scope>NUCLEOTIDE SEQUENCE [LARGE SCALE GENOMIC DNA]</scope>
    <source>
        <strain evidence="1 2">ALL</strain>
    </source>
</reference>
<proteinExistence type="predicted"/>
<evidence type="ECO:0000313" key="2">
    <source>
        <dbReference type="Proteomes" id="UP000298663"/>
    </source>
</evidence>
<dbReference type="Proteomes" id="UP000298663">
    <property type="component" value="Chromosome X"/>
</dbReference>
<dbReference type="AlphaFoldDB" id="A0A4U8V0S4"/>
<sequence length="126" mass="14617">MSAFLPGEEHLPNVFCVIQMMTGIRSSLDSLFTASTDFDDVGEFVTHQLSDYMAQRSQSLPDLSKYPRSRALDEVFRGYRQLEDLMQRQIFSFQAKLRAVRQRKLLLPMVKQIIKEGTMRRQPTAK</sequence>
<name>A0A4U8V0S4_STECR</name>
<gene>
    <name evidence="1" type="ORF">L596_005537</name>
</gene>
<reference evidence="1 2" key="1">
    <citation type="journal article" date="2015" name="Genome Biol.">
        <title>Comparative genomics of Steinernema reveals deeply conserved gene regulatory networks.</title>
        <authorList>
            <person name="Dillman A.R."/>
            <person name="Macchietto M."/>
            <person name="Porter C.F."/>
            <person name="Rogers A."/>
            <person name="Williams B."/>
            <person name="Antoshechkin I."/>
            <person name="Lee M.M."/>
            <person name="Goodwin Z."/>
            <person name="Lu X."/>
            <person name="Lewis E.E."/>
            <person name="Goodrich-Blair H."/>
            <person name="Stock S.P."/>
            <person name="Adams B.J."/>
            <person name="Sternberg P.W."/>
            <person name="Mortazavi A."/>
        </authorList>
    </citation>
    <scope>NUCLEOTIDE SEQUENCE [LARGE SCALE GENOMIC DNA]</scope>
    <source>
        <strain evidence="1 2">ALL</strain>
    </source>
</reference>
<organism evidence="1 2">
    <name type="scientific">Steinernema carpocapsae</name>
    <name type="common">Entomopathogenic nematode</name>
    <dbReference type="NCBI Taxonomy" id="34508"/>
    <lineage>
        <taxon>Eukaryota</taxon>
        <taxon>Metazoa</taxon>
        <taxon>Ecdysozoa</taxon>
        <taxon>Nematoda</taxon>
        <taxon>Chromadorea</taxon>
        <taxon>Rhabditida</taxon>
        <taxon>Tylenchina</taxon>
        <taxon>Panagrolaimomorpha</taxon>
        <taxon>Strongyloidoidea</taxon>
        <taxon>Steinernematidae</taxon>
        <taxon>Steinernema</taxon>
    </lineage>
</organism>
<accession>A0A4U8V0S4</accession>
<evidence type="ECO:0000313" key="1">
    <source>
        <dbReference type="EMBL" id="TMS38915.1"/>
    </source>
</evidence>
<keyword evidence="2" id="KW-1185">Reference proteome</keyword>